<dbReference type="SUPFAM" id="SSF53850">
    <property type="entry name" value="Periplasmic binding protein-like II"/>
    <property type="match status" value="1"/>
</dbReference>
<organism evidence="1 2">
    <name type="scientific">Desulfobulbus oralis</name>
    <dbReference type="NCBI Taxonomy" id="1986146"/>
    <lineage>
        <taxon>Bacteria</taxon>
        <taxon>Pseudomonadati</taxon>
        <taxon>Thermodesulfobacteriota</taxon>
        <taxon>Desulfobulbia</taxon>
        <taxon>Desulfobulbales</taxon>
        <taxon>Desulfobulbaceae</taxon>
        <taxon>Desulfobulbus</taxon>
    </lineage>
</organism>
<keyword evidence="2" id="KW-1185">Reference proteome</keyword>
<name>A0A2L1GLT0_9BACT</name>
<reference evidence="1 2" key="1">
    <citation type="journal article" date="2018" name="MBio">
        <title>Insights into the evolution of host association through the isolation and characterization of a novel human periodontal pathobiont, Desulfobulbus oralis.</title>
        <authorList>
            <person name="Cross K.L."/>
            <person name="Chirania P."/>
            <person name="Xiong W."/>
            <person name="Beall C.J."/>
            <person name="Elkins J.G."/>
            <person name="Giannone R.J."/>
            <person name="Griffen A.L."/>
            <person name="Guss A.M."/>
            <person name="Hettich R.L."/>
            <person name="Joshi S.S."/>
            <person name="Mokrzan E.M."/>
            <person name="Martin R.K."/>
            <person name="Zhulin I.B."/>
            <person name="Leys E.J."/>
            <person name="Podar M."/>
        </authorList>
    </citation>
    <scope>NUCLEOTIDE SEQUENCE [LARGE SCALE GENOMIC DNA]</scope>
    <source>
        <strain evidence="1 2">ORNL</strain>
    </source>
</reference>
<dbReference type="EMBL" id="CP021255">
    <property type="protein sequence ID" value="AVD70640.1"/>
    <property type="molecule type" value="Genomic_DNA"/>
</dbReference>
<sequence>MLNGEEILLPFGPGEMPEVVLRILMKKHGLSFMPRHVGSALEAVGMLRSSRAKHAFLVEPAAGKAISALGIQIDAAGNPLRGCLDIRALWAETFPQSPYMPLGALAVFGSLADSREALTAIRASYVEGVIHAREHPRMALETTGVVFPVLGRSLEGMGVERVCDIHIMDSDHAAMMVTFFLTQLLEVSPASIGGRMPGEGFLRLSNARH</sequence>
<proteinExistence type="predicted"/>
<accession>A0A2L1GLT0</accession>
<dbReference type="KEGG" id="deo:CAY53_03360"/>
<protein>
    <submittedName>
        <fullName evidence="1">Uncharacterized protein</fullName>
    </submittedName>
</protein>
<evidence type="ECO:0000313" key="2">
    <source>
        <dbReference type="Proteomes" id="UP000239867"/>
    </source>
</evidence>
<dbReference type="AlphaFoldDB" id="A0A2L1GLT0"/>
<dbReference type="Gene3D" id="3.40.190.10">
    <property type="entry name" value="Periplasmic binding protein-like II"/>
    <property type="match status" value="2"/>
</dbReference>
<evidence type="ECO:0000313" key="1">
    <source>
        <dbReference type="EMBL" id="AVD70640.1"/>
    </source>
</evidence>
<dbReference type="Proteomes" id="UP000239867">
    <property type="component" value="Chromosome"/>
</dbReference>
<gene>
    <name evidence="1" type="ORF">CAY53_03360</name>
</gene>